<feature type="domain" description="Toprim" evidence="11">
    <location>
        <begin position="207"/>
        <end position="290"/>
    </location>
</feature>
<feature type="compositionally biased region" description="Low complexity" evidence="10">
    <location>
        <begin position="1"/>
        <end position="14"/>
    </location>
</feature>
<dbReference type="CDD" id="cd01029">
    <property type="entry name" value="TOPRIM_primases"/>
    <property type="match status" value="1"/>
</dbReference>
<dbReference type="PROSITE" id="PS50880">
    <property type="entry name" value="TOPRIM"/>
    <property type="match status" value="1"/>
</dbReference>
<dbReference type="GO" id="GO:0003677">
    <property type="term" value="F:DNA binding"/>
    <property type="evidence" value="ECO:0007669"/>
    <property type="project" value="InterPro"/>
</dbReference>
<evidence type="ECO:0000259" key="11">
    <source>
        <dbReference type="PROSITE" id="PS50880"/>
    </source>
</evidence>
<dbReference type="GO" id="GO:0005737">
    <property type="term" value="C:cytoplasm"/>
    <property type="evidence" value="ECO:0007669"/>
    <property type="project" value="TreeGrafter"/>
</dbReference>
<accession>A0A0G0WP09</accession>
<dbReference type="GO" id="GO:0000428">
    <property type="term" value="C:DNA-directed RNA polymerase complex"/>
    <property type="evidence" value="ECO:0007669"/>
    <property type="project" value="UniProtKB-KW"/>
</dbReference>
<keyword evidence="3" id="KW-0808">Transferase</keyword>
<dbReference type="SUPFAM" id="SSF57783">
    <property type="entry name" value="Zinc beta-ribbon"/>
    <property type="match status" value="1"/>
</dbReference>
<keyword evidence="1" id="KW-0240">DNA-directed RNA polymerase</keyword>
<dbReference type="Pfam" id="PF01807">
    <property type="entry name" value="Zn_ribbon_DnaG"/>
    <property type="match status" value="1"/>
</dbReference>
<comment type="caution">
    <text evidence="12">The sequence shown here is derived from an EMBL/GenBank/DDBJ whole genome shotgun (WGS) entry which is preliminary data.</text>
</comment>
<proteinExistence type="predicted"/>
<dbReference type="GO" id="GO:0003899">
    <property type="term" value="F:DNA-directed RNA polymerase activity"/>
    <property type="evidence" value="ECO:0007669"/>
    <property type="project" value="InterPro"/>
</dbReference>
<dbReference type="PANTHER" id="PTHR30313">
    <property type="entry name" value="DNA PRIMASE"/>
    <property type="match status" value="1"/>
</dbReference>
<dbReference type="InterPro" id="IPR034154">
    <property type="entry name" value="TOPRIM_DnaG/twinkle"/>
</dbReference>
<dbReference type="PANTHER" id="PTHR30313:SF2">
    <property type="entry name" value="DNA PRIMASE"/>
    <property type="match status" value="1"/>
</dbReference>
<organism evidence="12 13">
    <name type="scientific">Candidatus Daviesbacteria bacterium GW2011_GWB1_41_5</name>
    <dbReference type="NCBI Taxonomy" id="1618429"/>
    <lineage>
        <taxon>Bacteria</taxon>
        <taxon>Candidatus Daviesiibacteriota</taxon>
    </lineage>
</organism>
<evidence type="ECO:0000256" key="1">
    <source>
        <dbReference type="ARBA" id="ARBA00022478"/>
    </source>
</evidence>
<evidence type="ECO:0000256" key="6">
    <source>
        <dbReference type="ARBA" id="ARBA00022723"/>
    </source>
</evidence>
<dbReference type="SMART" id="SM00400">
    <property type="entry name" value="ZnF_CHCC"/>
    <property type="match status" value="1"/>
</dbReference>
<keyword evidence="7" id="KW-0863">Zinc-finger</keyword>
<dbReference type="InterPro" id="IPR002694">
    <property type="entry name" value="Znf_CHC2"/>
</dbReference>
<dbReference type="AlphaFoldDB" id="A0A0G0WP09"/>
<evidence type="ECO:0000256" key="4">
    <source>
        <dbReference type="ARBA" id="ARBA00022695"/>
    </source>
</evidence>
<dbReference type="Pfam" id="PF13155">
    <property type="entry name" value="Toprim_2"/>
    <property type="match status" value="1"/>
</dbReference>
<name>A0A0G0WP09_9BACT</name>
<dbReference type="GO" id="GO:0006269">
    <property type="term" value="P:DNA replication, synthesis of primer"/>
    <property type="evidence" value="ECO:0007669"/>
    <property type="project" value="UniProtKB-KW"/>
</dbReference>
<dbReference type="SUPFAM" id="SSF56731">
    <property type="entry name" value="DNA primase core"/>
    <property type="match status" value="1"/>
</dbReference>
<dbReference type="GO" id="GO:1990077">
    <property type="term" value="C:primosome complex"/>
    <property type="evidence" value="ECO:0007669"/>
    <property type="project" value="UniProtKB-KW"/>
</dbReference>
<evidence type="ECO:0000313" key="13">
    <source>
        <dbReference type="Proteomes" id="UP000034753"/>
    </source>
</evidence>
<dbReference type="Gene3D" id="3.40.1360.10">
    <property type="match status" value="1"/>
</dbReference>
<evidence type="ECO:0000256" key="10">
    <source>
        <dbReference type="SAM" id="MobiDB-lite"/>
    </source>
</evidence>
<dbReference type="EMBL" id="LCBN01000016">
    <property type="protein sequence ID" value="KKS13802.1"/>
    <property type="molecule type" value="Genomic_DNA"/>
</dbReference>
<sequence length="313" mass="35134">MTSQQTYNKQTTTNNKDKKENNAKNVEQEPDYFFPGNKKITGRDKLIELKEQNPIIDVANRLGLNAPSTGATTAVKCFKPNHKDDKPSLVLKPQVNKFECMACGIKGDVLDLIQGVKGIDFKGAVIYLNPNFYKSLLKKSAAKDYLEERGITKETQEKFGLKNQGNTLAIPISEGFNVYRHFDGNRKFSCTKGKSPVIYKAGYTFENVICFTEGIMDAIKLWQETGRPCWSLSHGGALTFKDSFLEEFKEIETVYIVYDNDKEGQNGALVVREKLGKDICKIVQLPGGVKDITEYFQKGFSSNDFETLLANSV</sequence>
<evidence type="ECO:0000256" key="8">
    <source>
        <dbReference type="ARBA" id="ARBA00022833"/>
    </source>
</evidence>
<keyword evidence="4" id="KW-0548">Nucleotidyltransferase</keyword>
<dbReference type="GO" id="GO:0008270">
    <property type="term" value="F:zinc ion binding"/>
    <property type="evidence" value="ECO:0007669"/>
    <property type="project" value="UniProtKB-KW"/>
</dbReference>
<reference evidence="12 13" key="1">
    <citation type="journal article" date="2015" name="Nature">
        <title>rRNA introns, odd ribosomes, and small enigmatic genomes across a large radiation of phyla.</title>
        <authorList>
            <person name="Brown C.T."/>
            <person name="Hug L.A."/>
            <person name="Thomas B.C."/>
            <person name="Sharon I."/>
            <person name="Castelle C.J."/>
            <person name="Singh A."/>
            <person name="Wilkins M.J."/>
            <person name="Williams K.H."/>
            <person name="Banfield J.F."/>
        </authorList>
    </citation>
    <scope>NUCLEOTIDE SEQUENCE [LARGE SCALE GENOMIC DNA]</scope>
</reference>
<dbReference type="InterPro" id="IPR036977">
    <property type="entry name" value="DNA_primase_Znf_CHC2"/>
</dbReference>
<evidence type="ECO:0000256" key="3">
    <source>
        <dbReference type="ARBA" id="ARBA00022679"/>
    </source>
</evidence>
<evidence type="ECO:0000256" key="5">
    <source>
        <dbReference type="ARBA" id="ARBA00022705"/>
    </source>
</evidence>
<evidence type="ECO:0000256" key="2">
    <source>
        <dbReference type="ARBA" id="ARBA00022515"/>
    </source>
</evidence>
<evidence type="ECO:0000313" key="12">
    <source>
        <dbReference type="EMBL" id="KKS13802.1"/>
    </source>
</evidence>
<dbReference type="InterPro" id="IPR006171">
    <property type="entry name" value="TOPRIM_dom"/>
</dbReference>
<keyword evidence="9" id="KW-0804">Transcription</keyword>
<keyword evidence="8" id="KW-0862">Zinc</keyword>
<keyword evidence="5" id="KW-0235">DNA replication</keyword>
<dbReference type="Proteomes" id="UP000034753">
    <property type="component" value="Unassembled WGS sequence"/>
</dbReference>
<evidence type="ECO:0000256" key="7">
    <source>
        <dbReference type="ARBA" id="ARBA00022771"/>
    </source>
</evidence>
<keyword evidence="2" id="KW-0639">Primosome</keyword>
<evidence type="ECO:0000256" key="9">
    <source>
        <dbReference type="ARBA" id="ARBA00023163"/>
    </source>
</evidence>
<dbReference type="Gene3D" id="3.90.580.10">
    <property type="entry name" value="Zinc finger, CHC2-type domain"/>
    <property type="match status" value="1"/>
</dbReference>
<feature type="region of interest" description="Disordered" evidence="10">
    <location>
        <begin position="1"/>
        <end position="31"/>
    </location>
</feature>
<dbReference type="InterPro" id="IPR050219">
    <property type="entry name" value="DnaG_primase"/>
</dbReference>
<gene>
    <name evidence="12" type="ORF">UU67_C0016G0015</name>
</gene>
<protein>
    <submittedName>
        <fullName evidence="12">Primase protein</fullName>
    </submittedName>
</protein>
<keyword evidence="6" id="KW-0479">Metal-binding</keyword>